<dbReference type="PANTHER" id="PTHR12634">
    <property type="entry name" value="SIT4 YEAST -ASSOCIATING PROTEIN-RELATED"/>
    <property type="match status" value="1"/>
</dbReference>
<dbReference type="GO" id="GO:0019888">
    <property type="term" value="F:protein phosphatase regulator activity"/>
    <property type="evidence" value="ECO:0007669"/>
    <property type="project" value="TreeGrafter"/>
</dbReference>
<dbReference type="GO" id="GO:0019903">
    <property type="term" value="F:protein phosphatase binding"/>
    <property type="evidence" value="ECO:0007669"/>
    <property type="project" value="InterPro"/>
</dbReference>
<accession>A0AAQ3QQT8</accession>
<dbReference type="Proteomes" id="UP001327560">
    <property type="component" value="Chromosome 8"/>
</dbReference>
<organism evidence="3 4">
    <name type="scientific">Canna indica</name>
    <name type="common">Indian-shot</name>
    <dbReference type="NCBI Taxonomy" id="4628"/>
    <lineage>
        <taxon>Eukaryota</taxon>
        <taxon>Viridiplantae</taxon>
        <taxon>Streptophyta</taxon>
        <taxon>Embryophyta</taxon>
        <taxon>Tracheophyta</taxon>
        <taxon>Spermatophyta</taxon>
        <taxon>Magnoliopsida</taxon>
        <taxon>Liliopsida</taxon>
        <taxon>Zingiberales</taxon>
        <taxon>Cannaceae</taxon>
        <taxon>Canna</taxon>
    </lineage>
</organism>
<dbReference type="EMBL" id="CP136897">
    <property type="protein sequence ID" value="WOL18073.1"/>
    <property type="molecule type" value="Genomic_DNA"/>
</dbReference>
<sequence length="607" mass="69050">MRDKADGYSFSLVRKRPLALDAFLFDTRRSLEGQSADSVLSRDTALCFVMLEYILDKESFTLEELLDQEEIIQECKALNTRLINFLRDRAQVEQLLQYIIEDAPEDADSKRSLKFPFIACEIFICEIDVILKTLVEDEDLMNKLFSFLEPDRTHNPTLAGYFSKVVVCLMLRKTTLLMMYVQIHEAVFRHLVDLIGITSIMEILIRLVCADDHAYPNYMNIMQWLANTNLLDMIVDKLSTDHSSEVNANAAEVLIAIIRNAPSALAATLSSQSYVARIFDHALENSSSKSGLVHSLSVCIALLDPRRAASIVPLHYMGSQHFYEPQSHVDPETLHAMLMHLDSLLKLLDVSDVNTLPTTYGELHPPLGKYRLKVVEFVAVLLEAGGEIAEKELLRSGAIPIILDLFFKYPFNNSLHHHVENLVMSCLESKNVAFVDHLFCQCHIIAKFLRADKNSLLSSDTSAVTVPAFGRQPIRAGNIGHITRICNKIVQLGNSNDHVRSYLQEPEWVEWQANVLRERNAVENVFHWACGRPTSLQGRTRDSDEDEAYDRDYNIKVLDNNLNQTFQYHGYENDDMDETHVSLDQDDEVCISLFECSINLLVETDFD</sequence>
<evidence type="ECO:0000313" key="3">
    <source>
        <dbReference type="EMBL" id="WOL18073.1"/>
    </source>
</evidence>
<dbReference type="Pfam" id="PF04499">
    <property type="entry name" value="SAPS"/>
    <property type="match status" value="2"/>
</dbReference>
<dbReference type="InterPro" id="IPR016024">
    <property type="entry name" value="ARM-type_fold"/>
</dbReference>
<keyword evidence="2" id="KW-0131">Cell cycle</keyword>
<evidence type="ECO:0000256" key="2">
    <source>
        <dbReference type="ARBA" id="ARBA00023306"/>
    </source>
</evidence>
<evidence type="ECO:0000256" key="1">
    <source>
        <dbReference type="ARBA" id="ARBA00006180"/>
    </source>
</evidence>
<gene>
    <name evidence="3" type="ORF">Cni_G26866</name>
</gene>
<proteinExistence type="inferred from homology"/>
<dbReference type="SUPFAM" id="SSF48371">
    <property type="entry name" value="ARM repeat"/>
    <property type="match status" value="1"/>
</dbReference>
<dbReference type="AlphaFoldDB" id="A0AAQ3QQT8"/>
<comment type="similarity">
    <text evidence="1">Belongs to the SAPS family.</text>
</comment>
<name>A0AAQ3QQT8_9LILI</name>
<reference evidence="3 4" key="1">
    <citation type="submission" date="2023-10" db="EMBL/GenBank/DDBJ databases">
        <title>Chromosome-scale genome assembly provides insights into flower coloration mechanisms of Canna indica.</title>
        <authorList>
            <person name="Li C."/>
        </authorList>
    </citation>
    <scope>NUCLEOTIDE SEQUENCE [LARGE SCALE GENOMIC DNA]</scope>
    <source>
        <tissue evidence="3">Flower</tissue>
    </source>
</reference>
<dbReference type="InterPro" id="IPR007587">
    <property type="entry name" value="SAPS"/>
</dbReference>
<evidence type="ECO:0000313" key="4">
    <source>
        <dbReference type="Proteomes" id="UP001327560"/>
    </source>
</evidence>
<protein>
    <submittedName>
        <fullName evidence="3">Serine/threonine-protein phosphatase 6 regulatory subunit 3-like</fullName>
    </submittedName>
</protein>
<keyword evidence="4" id="KW-1185">Reference proteome</keyword>
<dbReference type="PANTHER" id="PTHR12634:SF8">
    <property type="entry name" value="FIERY MOUNTAIN, ISOFORM D"/>
    <property type="match status" value="1"/>
</dbReference>